<dbReference type="EMBL" id="PUIA01000069">
    <property type="protein sequence ID" value="PQO25933.1"/>
    <property type="molecule type" value="Genomic_DNA"/>
</dbReference>
<evidence type="ECO:0000259" key="1">
    <source>
        <dbReference type="PROSITE" id="PS50967"/>
    </source>
</evidence>
<dbReference type="Proteomes" id="UP000240009">
    <property type="component" value="Unassembled WGS sequence"/>
</dbReference>
<dbReference type="Pfam" id="PF00570">
    <property type="entry name" value="HRDC"/>
    <property type="match status" value="1"/>
</dbReference>
<dbReference type="InterPro" id="IPR044876">
    <property type="entry name" value="HRDC_dom_sf"/>
</dbReference>
<dbReference type="InterPro" id="IPR010997">
    <property type="entry name" value="HRDC-like_sf"/>
</dbReference>
<dbReference type="InterPro" id="IPR012337">
    <property type="entry name" value="RNaseH-like_sf"/>
</dbReference>
<dbReference type="GO" id="GO:0008408">
    <property type="term" value="F:3'-5' exonuclease activity"/>
    <property type="evidence" value="ECO:0007669"/>
    <property type="project" value="InterPro"/>
</dbReference>
<dbReference type="PROSITE" id="PS50967">
    <property type="entry name" value="HRDC"/>
    <property type="match status" value="1"/>
</dbReference>
<protein>
    <submittedName>
        <fullName evidence="2">Ribonuclease D</fullName>
    </submittedName>
</protein>
<gene>
    <name evidence="2" type="ORF">C5Y96_20990</name>
</gene>
<dbReference type="InterPro" id="IPR002121">
    <property type="entry name" value="HRDC_dom"/>
</dbReference>
<proteinExistence type="predicted"/>
<dbReference type="SMART" id="SM00341">
    <property type="entry name" value="HRDC"/>
    <property type="match status" value="1"/>
</dbReference>
<dbReference type="GO" id="GO:0003676">
    <property type="term" value="F:nucleic acid binding"/>
    <property type="evidence" value="ECO:0007669"/>
    <property type="project" value="InterPro"/>
</dbReference>
<dbReference type="InterPro" id="IPR051086">
    <property type="entry name" value="RNase_D-like"/>
</dbReference>
<dbReference type="AlphaFoldDB" id="A0A2S8F1C1"/>
<dbReference type="GO" id="GO:0006139">
    <property type="term" value="P:nucleobase-containing compound metabolic process"/>
    <property type="evidence" value="ECO:0007669"/>
    <property type="project" value="InterPro"/>
</dbReference>
<dbReference type="Gene3D" id="3.30.420.10">
    <property type="entry name" value="Ribonuclease H-like superfamily/Ribonuclease H"/>
    <property type="match status" value="1"/>
</dbReference>
<dbReference type="CDD" id="cd06142">
    <property type="entry name" value="RNaseD_exo"/>
    <property type="match status" value="1"/>
</dbReference>
<comment type="caution">
    <text evidence="2">The sequence shown here is derived from an EMBL/GenBank/DDBJ whole genome shotgun (WGS) entry which is preliminary data.</text>
</comment>
<dbReference type="Gene3D" id="1.10.150.80">
    <property type="entry name" value="HRDC domain"/>
    <property type="match status" value="1"/>
</dbReference>
<organism evidence="2 3">
    <name type="scientific">Blastopirellula marina</name>
    <dbReference type="NCBI Taxonomy" id="124"/>
    <lineage>
        <taxon>Bacteria</taxon>
        <taxon>Pseudomonadati</taxon>
        <taxon>Planctomycetota</taxon>
        <taxon>Planctomycetia</taxon>
        <taxon>Pirellulales</taxon>
        <taxon>Pirellulaceae</taxon>
        <taxon>Blastopirellula</taxon>
    </lineage>
</organism>
<reference evidence="2 3" key="1">
    <citation type="submission" date="2018-02" db="EMBL/GenBank/DDBJ databases">
        <title>Comparative genomes isolates from brazilian mangrove.</title>
        <authorList>
            <person name="Araujo J.E."/>
            <person name="Taketani R.G."/>
            <person name="Silva M.C.P."/>
            <person name="Loureco M.V."/>
            <person name="Andreote F.D."/>
        </authorList>
    </citation>
    <scope>NUCLEOTIDE SEQUENCE [LARGE SCALE GENOMIC DNA]</scope>
    <source>
        <strain evidence="2 3">HEX-2 MGV</strain>
    </source>
</reference>
<dbReference type="PANTHER" id="PTHR47649">
    <property type="entry name" value="RIBONUCLEASE D"/>
    <property type="match status" value="1"/>
</dbReference>
<dbReference type="GO" id="GO:0000166">
    <property type="term" value="F:nucleotide binding"/>
    <property type="evidence" value="ECO:0007669"/>
    <property type="project" value="InterPro"/>
</dbReference>
<evidence type="ECO:0000313" key="3">
    <source>
        <dbReference type="Proteomes" id="UP000240009"/>
    </source>
</evidence>
<feature type="domain" description="HRDC" evidence="1">
    <location>
        <begin position="215"/>
        <end position="295"/>
    </location>
</feature>
<sequence length="399" mass="45279">MISDTTVDYSYVRHDRDLQALCQQLAADKHIFFDTEFISEDVYLPDLCLIQVASKSGLAVIDPKGMIDLSPFWDLITSDDVTIVAHAAREEFLFCFRATGKWPTRLFDTQVAAGLIGMEFPISLGNLITRLLGERLPKGETRTNWRGRPLSKLQIEYALNDVIYLDQIYQQLADELENLGRTSWMEAEMNRFQTIWEEYSTRPGWRSVSGIGNLNRRSLAIVREIWTWRDHHAKSQNVPPRRILRDDLMVELSKRKSAKVSQIKALRGMNRRDLDPYIDELADCVHRAIELPEADCPTNHRGTANSQYTVLGQFLSAALGSICREARIAPSLACTIQDVRDLVAYHLDKSGELPPLAKGWRAEVIGQTIEDLLDGSLVVKIGDPRAEEPLAFERHSDQA</sequence>
<dbReference type="InterPro" id="IPR036397">
    <property type="entry name" value="RNaseH_sf"/>
</dbReference>
<dbReference type="SMART" id="SM00474">
    <property type="entry name" value="35EXOc"/>
    <property type="match status" value="1"/>
</dbReference>
<accession>A0A2S8F1C1</accession>
<dbReference type="InterPro" id="IPR002562">
    <property type="entry name" value="3'-5'_exonuclease_dom"/>
</dbReference>
<dbReference type="Pfam" id="PF01612">
    <property type="entry name" value="DNA_pol_A_exo1"/>
    <property type="match status" value="1"/>
</dbReference>
<evidence type="ECO:0000313" key="2">
    <source>
        <dbReference type="EMBL" id="PQO25933.1"/>
    </source>
</evidence>
<name>A0A2S8F1C1_9BACT</name>
<dbReference type="SUPFAM" id="SSF47819">
    <property type="entry name" value="HRDC-like"/>
    <property type="match status" value="2"/>
</dbReference>
<dbReference type="PANTHER" id="PTHR47649:SF1">
    <property type="entry name" value="RIBONUCLEASE D"/>
    <property type="match status" value="1"/>
</dbReference>
<dbReference type="SUPFAM" id="SSF53098">
    <property type="entry name" value="Ribonuclease H-like"/>
    <property type="match status" value="1"/>
</dbReference>